<dbReference type="EMBL" id="FJOG01000019">
    <property type="protein sequence ID" value="CZR62056.1"/>
    <property type="molecule type" value="Genomic_DNA"/>
</dbReference>
<accession>A0A1L7XAP2</accession>
<dbReference type="AlphaFoldDB" id="A0A1L7XAP2"/>
<dbReference type="OrthoDB" id="10475113at2759"/>
<dbReference type="Proteomes" id="UP000184330">
    <property type="component" value="Unassembled WGS sequence"/>
</dbReference>
<organism evidence="2 3">
    <name type="scientific">Phialocephala subalpina</name>
    <dbReference type="NCBI Taxonomy" id="576137"/>
    <lineage>
        <taxon>Eukaryota</taxon>
        <taxon>Fungi</taxon>
        <taxon>Dikarya</taxon>
        <taxon>Ascomycota</taxon>
        <taxon>Pezizomycotina</taxon>
        <taxon>Leotiomycetes</taxon>
        <taxon>Helotiales</taxon>
        <taxon>Mollisiaceae</taxon>
        <taxon>Phialocephala</taxon>
        <taxon>Phialocephala fortinii species complex</taxon>
    </lineage>
</organism>
<keyword evidence="3" id="KW-1185">Reference proteome</keyword>
<protein>
    <submittedName>
        <fullName evidence="2">Uncharacterized protein</fullName>
    </submittedName>
</protein>
<reference evidence="2 3" key="1">
    <citation type="submission" date="2016-03" db="EMBL/GenBank/DDBJ databases">
        <authorList>
            <person name="Ploux O."/>
        </authorList>
    </citation>
    <scope>NUCLEOTIDE SEQUENCE [LARGE SCALE GENOMIC DNA]</scope>
    <source>
        <strain evidence="2 3">UAMH 11012</strain>
    </source>
</reference>
<evidence type="ECO:0000313" key="2">
    <source>
        <dbReference type="EMBL" id="CZR62056.1"/>
    </source>
</evidence>
<evidence type="ECO:0000313" key="3">
    <source>
        <dbReference type="Proteomes" id="UP000184330"/>
    </source>
</evidence>
<name>A0A1L7XAP2_9HELO</name>
<feature type="compositionally biased region" description="Polar residues" evidence="1">
    <location>
        <begin position="249"/>
        <end position="269"/>
    </location>
</feature>
<gene>
    <name evidence="2" type="ORF">PAC_11953</name>
</gene>
<feature type="region of interest" description="Disordered" evidence="1">
    <location>
        <begin position="248"/>
        <end position="269"/>
    </location>
</feature>
<evidence type="ECO:0000256" key="1">
    <source>
        <dbReference type="SAM" id="MobiDB-lite"/>
    </source>
</evidence>
<proteinExistence type="predicted"/>
<sequence>MMESYIYTRTDALLEDYRLRSGWERQDVFNLTVDAGFIPDNKNRFPKQPYGTVRARYISLCGKWEHSNNPAGTKQPVNRTVADKFLRDPIQGATPFALFAWLKDKCFSSSISPSYRMIKERYEHIIKVAENSGPEPDTQHFTPGTMKRHASQELEHASKNIRTSAGLRLGGAVAFHTSDCQTELANMLTHGPQLYGGPFVNKPLPPTPDAFSPLSLMHSDYDKRSGINLGQPSAEDLEKAFVDIGWGATPSTSTNSPELSGGHNRQNCKTQSSASAYTNMSMPMIDEGTVLNSNPFEGFPADAATHKSSSARKTYSLGKDSGYVSGTTDELAAALRGQLNLDPTHEVVKYKDGAKKLWLGFPLEKEHDD</sequence>